<dbReference type="Proteomes" id="UP000198882">
    <property type="component" value="Unassembled WGS sequence"/>
</dbReference>
<proteinExistence type="predicted"/>
<keyword evidence="3" id="KW-1185">Reference proteome</keyword>
<evidence type="ECO:0000313" key="2">
    <source>
        <dbReference type="EMBL" id="SDJ89756.1"/>
    </source>
</evidence>
<evidence type="ECO:0000256" key="1">
    <source>
        <dbReference type="SAM" id="Phobius"/>
    </source>
</evidence>
<gene>
    <name evidence="2" type="ORF">SAMN04515672_1748</name>
</gene>
<sequence>MTADHSSANDRERTTASPWPVLIAVGLVLSEVGIVVDLFPIAVGGLVLFAASVAGILAESSHVSSPWPLVIGFGVLFVAAGSALYALGTGAVAVPVADGLVGLASRGLAIAVAGVVIVVGSAILRSRSRIH</sequence>
<dbReference type="InterPro" id="IPR055963">
    <property type="entry name" value="DUF7541"/>
</dbReference>
<dbReference type="RefSeq" id="WP_090304589.1">
    <property type="nucleotide sequence ID" value="NZ_FNFE01000002.1"/>
</dbReference>
<keyword evidence="1" id="KW-0472">Membrane</keyword>
<organism evidence="2 3">
    <name type="scientific">Natronorubrum texcoconense</name>
    <dbReference type="NCBI Taxonomy" id="1095776"/>
    <lineage>
        <taxon>Archaea</taxon>
        <taxon>Methanobacteriati</taxon>
        <taxon>Methanobacteriota</taxon>
        <taxon>Stenosarchaea group</taxon>
        <taxon>Halobacteria</taxon>
        <taxon>Halobacteriales</taxon>
        <taxon>Natrialbaceae</taxon>
        <taxon>Natronorubrum</taxon>
    </lineage>
</organism>
<keyword evidence="1" id="KW-1133">Transmembrane helix</keyword>
<feature type="transmembrane region" description="Helical" evidence="1">
    <location>
        <begin position="38"/>
        <end position="58"/>
    </location>
</feature>
<keyword evidence="1" id="KW-0812">Transmembrane</keyword>
<dbReference type="EMBL" id="FNFE01000002">
    <property type="protein sequence ID" value="SDJ89756.1"/>
    <property type="molecule type" value="Genomic_DNA"/>
</dbReference>
<dbReference type="AlphaFoldDB" id="A0A1G8XH66"/>
<dbReference type="STRING" id="1095776.SAMN04515672_1748"/>
<evidence type="ECO:0000313" key="3">
    <source>
        <dbReference type="Proteomes" id="UP000198882"/>
    </source>
</evidence>
<feature type="transmembrane region" description="Helical" evidence="1">
    <location>
        <begin position="70"/>
        <end position="97"/>
    </location>
</feature>
<protein>
    <recommendedName>
        <fullName evidence="4">Cox cluster protein</fullName>
    </recommendedName>
</protein>
<reference evidence="3" key="1">
    <citation type="submission" date="2016-10" db="EMBL/GenBank/DDBJ databases">
        <authorList>
            <person name="Varghese N."/>
            <person name="Submissions S."/>
        </authorList>
    </citation>
    <scope>NUCLEOTIDE SEQUENCE [LARGE SCALE GENOMIC DNA]</scope>
    <source>
        <strain evidence="3">B4,CECT 8067,JCM 17497</strain>
    </source>
</reference>
<dbReference type="OrthoDB" id="206484at2157"/>
<dbReference type="Pfam" id="PF24396">
    <property type="entry name" value="DUF7541"/>
    <property type="match status" value="1"/>
</dbReference>
<feature type="transmembrane region" description="Helical" evidence="1">
    <location>
        <begin position="103"/>
        <end position="124"/>
    </location>
</feature>
<accession>A0A1G8XH66</accession>
<evidence type="ECO:0008006" key="4">
    <source>
        <dbReference type="Google" id="ProtNLM"/>
    </source>
</evidence>
<name>A0A1G8XH66_9EURY</name>